<dbReference type="Proteomes" id="UP000823486">
    <property type="component" value="Unassembled WGS sequence"/>
</dbReference>
<name>A0ABS2QJ00_9BACI</name>
<proteinExistence type="predicted"/>
<evidence type="ECO:0008006" key="3">
    <source>
        <dbReference type="Google" id="ProtNLM"/>
    </source>
</evidence>
<dbReference type="RefSeq" id="WP_204542242.1">
    <property type="nucleotide sequence ID" value="NZ_JAFBFI010000007.1"/>
</dbReference>
<sequence length="83" mass="9348">MPRPYRCPNCKTNRSRFNFIEQIPSYVKIDPVSGNLLEEIASENLSPFHFRYNGPQFKIQCGTCGSVGDEATFAAFGAMKQQP</sequence>
<gene>
    <name evidence="1" type="ORF">JOC77_001943</name>
</gene>
<organism evidence="1 2">
    <name type="scientific">Peribacillus deserti</name>
    <dbReference type="NCBI Taxonomy" id="673318"/>
    <lineage>
        <taxon>Bacteria</taxon>
        <taxon>Bacillati</taxon>
        <taxon>Bacillota</taxon>
        <taxon>Bacilli</taxon>
        <taxon>Bacillales</taxon>
        <taxon>Bacillaceae</taxon>
        <taxon>Peribacillus</taxon>
    </lineage>
</organism>
<evidence type="ECO:0000313" key="2">
    <source>
        <dbReference type="Proteomes" id="UP000823486"/>
    </source>
</evidence>
<evidence type="ECO:0000313" key="1">
    <source>
        <dbReference type="EMBL" id="MBM7692513.1"/>
    </source>
</evidence>
<protein>
    <recommendedName>
        <fullName evidence="3">DNA alkylation repair protein</fullName>
    </recommendedName>
</protein>
<accession>A0ABS2QJ00</accession>
<comment type="caution">
    <text evidence="1">The sequence shown here is derived from an EMBL/GenBank/DDBJ whole genome shotgun (WGS) entry which is preliminary data.</text>
</comment>
<reference evidence="1 2" key="1">
    <citation type="submission" date="2021-01" db="EMBL/GenBank/DDBJ databases">
        <title>Genomic Encyclopedia of Type Strains, Phase IV (KMG-IV): sequencing the most valuable type-strain genomes for metagenomic binning, comparative biology and taxonomic classification.</title>
        <authorList>
            <person name="Goeker M."/>
        </authorList>
    </citation>
    <scope>NUCLEOTIDE SEQUENCE [LARGE SCALE GENOMIC DNA]</scope>
    <source>
        <strain evidence="1 2">DSM 105482</strain>
    </source>
</reference>
<dbReference type="EMBL" id="JAFBFI010000007">
    <property type="protein sequence ID" value="MBM7692513.1"/>
    <property type="molecule type" value="Genomic_DNA"/>
</dbReference>
<keyword evidence="2" id="KW-1185">Reference proteome</keyword>